<keyword evidence="1" id="KW-0812">Transmembrane</keyword>
<evidence type="ECO:0000313" key="2">
    <source>
        <dbReference type="EMBL" id="KAK1936267.1"/>
    </source>
</evidence>
<evidence type="ECO:0000256" key="1">
    <source>
        <dbReference type="SAM" id="Phobius"/>
    </source>
</evidence>
<organism evidence="2 3">
    <name type="scientific">Babesia divergens</name>
    <dbReference type="NCBI Taxonomy" id="32595"/>
    <lineage>
        <taxon>Eukaryota</taxon>
        <taxon>Sar</taxon>
        <taxon>Alveolata</taxon>
        <taxon>Apicomplexa</taxon>
        <taxon>Aconoidasida</taxon>
        <taxon>Piroplasmida</taxon>
        <taxon>Babesiidae</taxon>
        <taxon>Babesia</taxon>
    </lineage>
</organism>
<keyword evidence="3" id="KW-1185">Reference proteome</keyword>
<feature type="transmembrane region" description="Helical" evidence="1">
    <location>
        <begin position="21"/>
        <end position="41"/>
    </location>
</feature>
<evidence type="ECO:0000313" key="3">
    <source>
        <dbReference type="Proteomes" id="UP001195914"/>
    </source>
</evidence>
<proteinExistence type="predicted"/>
<name>A0AAD9GDA1_BABDI</name>
<feature type="transmembrane region" description="Helical" evidence="1">
    <location>
        <begin position="53"/>
        <end position="75"/>
    </location>
</feature>
<dbReference type="AlphaFoldDB" id="A0AAD9GDA1"/>
<protein>
    <submittedName>
        <fullName evidence="2">Uncharacterized protein</fullName>
    </submittedName>
</protein>
<dbReference type="EMBL" id="JAHBMH010000044">
    <property type="protein sequence ID" value="KAK1936267.1"/>
    <property type="molecule type" value="Genomic_DNA"/>
</dbReference>
<reference evidence="2" key="2">
    <citation type="submission" date="2021-05" db="EMBL/GenBank/DDBJ databases">
        <authorList>
            <person name="Pain A."/>
        </authorList>
    </citation>
    <scope>NUCLEOTIDE SEQUENCE</scope>
    <source>
        <strain evidence="2">1802A</strain>
    </source>
</reference>
<gene>
    <name evidence="2" type="ORF">X943_002454</name>
</gene>
<dbReference type="Proteomes" id="UP001195914">
    <property type="component" value="Unassembled WGS sequence"/>
</dbReference>
<reference evidence="2" key="1">
    <citation type="journal article" date="2014" name="Nucleic Acids Res.">
        <title>The evolutionary dynamics of variant antigen genes in Babesia reveal a history of genomic innovation underlying host-parasite interaction.</title>
        <authorList>
            <person name="Jackson A.P."/>
            <person name="Otto T.D."/>
            <person name="Darby A."/>
            <person name="Ramaprasad A."/>
            <person name="Xia D."/>
            <person name="Echaide I.E."/>
            <person name="Farber M."/>
            <person name="Gahlot S."/>
            <person name="Gamble J."/>
            <person name="Gupta D."/>
            <person name="Gupta Y."/>
            <person name="Jackson L."/>
            <person name="Malandrin L."/>
            <person name="Malas T.B."/>
            <person name="Moussa E."/>
            <person name="Nair M."/>
            <person name="Reid A.J."/>
            <person name="Sanders M."/>
            <person name="Sharma J."/>
            <person name="Tracey A."/>
            <person name="Quail M.A."/>
            <person name="Weir W."/>
            <person name="Wastling J.M."/>
            <person name="Hall N."/>
            <person name="Willadsen P."/>
            <person name="Lingelbach K."/>
            <person name="Shiels B."/>
            <person name="Tait A."/>
            <person name="Berriman M."/>
            <person name="Allred D.R."/>
            <person name="Pain A."/>
        </authorList>
    </citation>
    <scope>NUCLEOTIDE SEQUENCE</scope>
    <source>
        <strain evidence="2">1802A</strain>
    </source>
</reference>
<accession>A0AAD9GDA1</accession>
<keyword evidence="1" id="KW-0472">Membrane</keyword>
<keyword evidence="1" id="KW-1133">Transmembrane helix</keyword>
<sequence>MWDFYRNLSKAEQNTIRTLGRYAAMMFTVPVAIAMTLPVFIRTWGIDPSLSVLITAGSATLSVFGIAVAFSYMAYYEDERTGESQAKYIMSKPIKGD</sequence>
<comment type="caution">
    <text evidence="2">The sequence shown here is derived from an EMBL/GenBank/DDBJ whole genome shotgun (WGS) entry which is preliminary data.</text>
</comment>